<feature type="coiled-coil region" evidence="1">
    <location>
        <begin position="309"/>
        <end position="364"/>
    </location>
</feature>
<dbReference type="PANTHER" id="PTHR45125:SF43">
    <property type="entry name" value="NO APICAL MERISTEM-ASSOCIATED C-TERMINAL DOMAIN-CONTAINING PROTEIN"/>
    <property type="match status" value="1"/>
</dbReference>
<feature type="compositionally biased region" description="Low complexity" evidence="2">
    <location>
        <begin position="57"/>
        <end position="76"/>
    </location>
</feature>
<feature type="region of interest" description="Disordered" evidence="2">
    <location>
        <begin position="257"/>
        <end position="295"/>
    </location>
</feature>
<dbReference type="EnsemblPlants" id="HORVU.MOREX.r3.7HG0709170.1">
    <property type="protein sequence ID" value="HORVU.MOREX.r3.7HG0709170.1"/>
    <property type="gene ID" value="HORVU.MOREX.r3.7HG0709170"/>
</dbReference>
<sequence>MYSRDPLAAAAGENPSAASAGAAAAAAAASAGAPPTVGLARSLFLPPRMTTPTGGVAPAPSRAAAAPSKLPNAAGSKKGKISAKKKVADGSGSSKAKKKLAGRRSGASSTKAPASSLIEPAADAHHVFDEMPPSLNDDAYMSTMGVGSNNSHWSQTNDIHLDDHEFEVDEEGEGIVEAPKGRAGNYTTNDDKLLCNTWLQVSRNPSIGGDQSRDAYWGRMKEYFDAQNVSGIDRSERSLRSRWSTINSDCQKWAAAQKAVDKLNPSGTNEDDREKPKRPDGCKKDKTEKKKRKGDDELTNVMEAIVKARKEANEVRKMARNQDAAAEERRLAAEERRVAVEERKVALEERKVGMEERAKLLEWEKHLFFLDTSLFNDAQKEYVNLAREEVLIQKRATIHTMGGGGLGAMGGGGLGAMGGMGGFGAMGGMGGFGAPSNAIGGMGAPPAAMGGMGGFGAPSNAMGGMGAPSAIMGGMGGFGAPSNAMGGMGAPPAVMGGIGGFGAPSNAMGGMGGMSFASLMGGMGAPPAMGGMSFDVPPTHTHEDAVEDLAKIVGATRDAVCDEVREEDSSSKAEEEEEDEEDD</sequence>
<feature type="region of interest" description="Disordered" evidence="2">
    <location>
        <begin position="1"/>
        <end position="27"/>
    </location>
</feature>
<reference evidence="5" key="1">
    <citation type="journal article" date="2012" name="Nature">
        <title>A physical, genetic and functional sequence assembly of the barley genome.</title>
        <authorList>
            <consortium name="The International Barley Genome Sequencing Consortium"/>
            <person name="Mayer K.F."/>
            <person name="Waugh R."/>
            <person name="Brown J.W."/>
            <person name="Schulman A."/>
            <person name="Langridge P."/>
            <person name="Platzer M."/>
            <person name="Fincher G.B."/>
            <person name="Muehlbauer G.J."/>
            <person name="Sato K."/>
            <person name="Close T.J."/>
            <person name="Wise R.P."/>
            <person name="Stein N."/>
        </authorList>
    </citation>
    <scope>NUCLEOTIDE SEQUENCE [LARGE SCALE GENOMIC DNA]</scope>
    <source>
        <strain evidence="5">cv. Morex</strain>
    </source>
</reference>
<evidence type="ECO:0000256" key="1">
    <source>
        <dbReference type="SAM" id="Coils"/>
    </source>
</evidence>
<dbReference type="Pfam" id="PF14303">
    <property type="entry name" value="NAM-associated"/>
    <property type="match status" value="1"/>
</dbReference>
<dbReference type="Proteomes" id="UP000011116">
    <property type="component" value="Chromosome 7H"/>
</dbReference>
<keyword evidence="1" id="KW-0175">Coiled coil</keyword>
<name>A0A8I6Z3S7_HORVV</name>
<dbReference type="PANTHER" id="PTHR45125">
    <property type="entry name" value="F21J9.4-RELATED"/>
    <property type="match status" value="1"/>
</dbReference>
<feature type="compositionally biased region" description="Basic and acidic residues" evidence="2">
    <location>
        <begin position="270"/>
        <end position="295"/>
    </location>
</feature>
<protein>
    <recommendedName>
        <fullName evidence="3">No apical meristem-associated C-terminal domain-containing protein</fullName>
    </recommendedName>
</protein>
<evidence type="ECO:0000313" key="4">
    <source>
        <dbReference type="EnsemblPlants" id="HORVU.MOREX.r3.7HG0709170.1"/>
    </source>
</evidence>
<keyword evidence="5" id="KW-1185">Reference proteome</keyword>
<dbReference type="InterPro" id="IPR029466">
    <property type="entry name" value="NAM-associated_C"/>
</dbReference>
<dbReference type="AlphaFoldDB" id="A0A8I6Z3S7"/>
<feature type="compositionally biased region" description="Low complexity" evidence="2">
    <location>
        <begin position="8"/>
        <end position="27"/>
    </location>
</feature>
<reference evidence="4" key="2">
    <citation type="submission" date="2020-10" db="EMBL/GenBank/DDBJ databases">
        <authorList>
            <person name="Scholz U."/>
            <person name="Mascher M."/>
            <person name="Fiebig A."/>
        </authorList>
    </citation>
    <scope>NUCLEOTIDE SEQUENCE [LARGE SCALE GENOMIC DNA]</scope>
    <source>
        <strain evidence="4">cv. Morex</strain>
    </source>
</reference>
<proteinExistence type="predicted"/>
<reference evidence="4" key="3">
    <citation type="submission" date="2022-01" db="UniProtKB">
        <authorList>
            <consortium name="EnsemblPlants"/>
        </authorList>
    </citation>
    <scope>IDENTIFICATION</scope>
    <source>
        <strain evidence="4">subsp. vulgare</strain>
    </source>
</reference>
<evidence type="ECO:0000313" key="5">
    <source>
        <dbReference type="Proteomes" id="UP000011116"/>
    </source>
</evidence>
<feature type="compositionally biased region" description="Basic and acidic residues" evidence="2">
    <location>
        <begin position="559"/>
        <end position="573"/>
    </location>
</feature>
<feature type="region of interest" description="Disordered" evidence="2">
    <location>
        <begin position="44"/>
        <end position="115"/>
    </location>
</feature>
<feature type="domain" description="No apical meristem-associated C-terminal" evidence="3">
    <location>
        <begin position="255"/>
        <end position="389"/>
    </location>
</feature>
<evidence type="ECO:0000259" key="3">
    <source>
        <dbReference type="Pfam" id="PF14303"/>
    </source>
</evidence>
<accession>A0A8I6Z3S7</accession>
<feature type="region of interest" description="Disordered" evidence="2">
    <location>
        <begin position="557"/>
        <end position="583"/>
    </location>
</feature>
<feature type="compositionally biased region" description="Acidic residues" evidence="2">
    <location>
        <begin position="574"/>
        <end position="583"/>
    </location>
</feature>
<dbReference type="Gramene" id="HORVU.MOREX.r3.7HG0709170.1">
    <property type="protein sequence ID" value="HORVU.MOREX.r3.7HG0709170.1"/>
    <property type="gene ID" value="HORVU.MOREX.r3.7HG0709170"/>
</dbReference>
<evidence type="ECO:0000256" key="2">
    <source>
        <dbReference type="SAM" id="MobiDB-lite"/>
    </source>
</evidence>
<organism evidence="4 5">
    <name type="scientific">Hordeum vulgare subsp. vulgare</name>
    <name type="common">Domesticated barley</name>
    <dbReference type="NCBI Taxonomy" id="112509"/>
    <lineage>
        <taxon>Eukaryota</taxon>
        <taxon>Viridiplantae</taxon>
        <taxon>Streptophyta</taxon>
        <taxon>Embryophyta</taxon>
        <taxon>Tracheophyta</taxon>
        <taxon>Spermatophyta</taxon>
        <taxon>Magnoliopsida</taxon>
        <taxon>Liliopsida</taxon>
        <taxon>Poales</taxon>
        <taxon>Poaceae</taxon>
        <taxon>BOP clade</taxon>
        <taxon>Pooideae</taxon>
        <taxon>Triticodae</taxon>
        <taxon>Triticeae</taxon>
        <taxon>Hordeinae</taxon>
        <taxon>Hordeum</taxon>
    </lineage>
</organism>